<dbReference type="SUPFAM" id="SSF57277">
    <property type="entry name" value="Granulin repeat"/>
    <property type="match status" value="6"/>
</dbReference>
<dbReference type="InterPro" id="IPR000118">
    <property type="entry name" value="Granulin"/>
</dbReference>
<keyword evidence="7" id="KW-1185">Reference proteome</keyword>
<dbReference type="GO" id="GO:0005576">
    <property type="term" value="C:extracellular region"/>
    <property type="evidence" value="ECO:0007669"/>
    <property type="project" value="UniProtKB-SubCell"/>
</dbReference>
<dbReference type="Gene3D" id="2.10.25.160">
    <property type="entry name" value="Granulin"/>
    <property type="match status" value="7"/>
</dbReference>
<protein>
    <submittedName>
        <fullName evidence="6">Granulin b</fullName>
    </submittedName>
</protein>
<feature type="domain" description="Granulins" evidence="5">
    <location>
        <begin position="414"/>
        <end position="427"/>
    </location>
</feature>
<name>H3D2S2_TETNG</name>
<comment type="similarity">
    <text evidence="2">Belongs to the granulin family.</text>
</comment>
<evidence type="ECO:0000256" key="4">
    <source>
        <dbReference type="ARBA" id="ARBA00023157"/>
    </source>
</evidence>
<evidence type="ECO:0000256" key="3">
    <source>
        <dbReference type="ARBA" id="ARBA00022525"/>
    </source>
</evidence>
<dbReference type="GO" id="GO:1903979">
    <property type="term" value="P:negative regulation of microglial cell activation"/>
    <property type="evidence" value="ECO:0007669"/>
    <property type="project" value="Ensembl"/>
</dbReference>
<sequence length="537" mass="57187">CPDGGTCEDRNTCCKNPAGGYSCCPLPHAECCSDHLHCCYQGTVCDLERYRCVNNQVRSGLTAVICPDSRYQCPDGATCCQLPDGSWGCCLLSSAVCCADKIHCCPEGSKCDLTHSRCVSPSQQLLPMMQKVPASRRAAAPVICPDGKSSCSEGATCCQLTSGEYGCCPYPQAVCCSDHMHCCPAGMHCDLEHNMCMSGNMRVPLLEKMAAVHNEDDTKCDDTASCPGDYTCCRTLKGGWACCPLAQAVCCSDHLHCCPRGYRCNLAAQTCDKAGGASLPWLLKVPALVEPSPALPAQLAEVVCDNQTSCPSHTTCCFVQKWQKFGCCPVPNAVCCEGGSHCCPMGHRCDPYRSSCSKGPLVTPWFTKLSAVTQPGAPTDIKCDDSSRCPAGTTCCKLQSGGWGCCPLVKAVCCEDHEHCCPQGYSCRMETGTCEKKNHGAPVFSVPQRRLLPSGAGRPEGLAPCGGTGEFHCPKEDTCCPTSATEWACCPSPGAVCCSDHKHCCPAGFSCDLKAGGCVRDPSPWDAWFHRPVRSRL</sequence>
<feature type="domain" description="Granulins" evidence="5">
    <location>
        <begin position="498"/>
        <end position="511"/>
    </location>
</feature>
<keyword evidence="4" id="KW-1015">Disulfide bond</keyword>
<dbReference type="InterPro" id="IPR039036">
    <property type="entry name" value="Granulin_fam"/>
</dbReference>
<dbReference type="HOGENOM" id="CLU_026274_0_0_1"/>
<evidence type="ECO:0000259" key="5">
    <source>
        <dbReference type="PROSITE" id="PS00799"/>
    </source>
</evidence>
<dbReference type="GO" id="GO:0048675">
    <property type="term" value="P:axon extension"/>
    <property type="evidence" value="ECO:0007669"/>
    <property type="project" value="Ensembl"/>
</dbReference>
<dbReference type="PANTHER" id="PTHR12274">
    <property type="entry name" value="GRANULIN"/>
    <property type="match status" value="1"/>
</dbReference>
<dbReference type="PROSITE" id="PS00799">
    <property type="entry name" value="GRANULINS"/>
    <property type="match status" value="5"/>
</dbReference>
<dbReference type="Pfam" id="PF00396">
    <property type="entry name" value="Granulin"/>
    <property type="match status" value="7"/>
</dbReference>
<evidence type="ECO:0000256" key="2">
    <source>
        <dbReference type="ARBA" id="ARBA00010093"/>
    </source>
</evidence>
<reference evidence="6" key="2">
    <citation type="submission" date="2025-08" db="UniProtKB">
        <authorList>
            <consortium name="Ensembl"/>
        </authorList>
    </citation>
    <scope>IDENTIFICATION</scope>
</reference>
<keyword evidence="3" id="KW-0964">Secreted</keyword>
<dbReference type="AlphaFoldDB" id="H3D2S2"/>
<comment type="subcellular location">
    <subcellularLocation>
        <location evidence="1">Secreted</location>
    </subcellularLocation>
</comment>
<evidence type="ECO:0000313" key="6">
    <source>
        <dbReference type="Ensembl" id="ENSTNIP00000014810.1"/>
    </source>
</evidence>
<dbReference type="PANTHER" id="PTHR12274:SF6">
    <property type="entry name" value="GRANULIN B"/>
    <property type="match status" value="1"/>
</dbReference>
<feature type="domain" description="Granulins" evidence="5">
    <location>
        <begin position="176"/>
        <end position="189"/>
    </location>
</feature>
<feature type="domain" description="Granulins" evidence="5">
    <location>
        <begin position="98"/>
        <end position="111"/>
    </location>
</feature>
<dbReference type="InterPro" id="IPR037277">
    <property type="entry name" value="Granulin_sf"/>
</dbReference>
<dbReference type="FunCoup" id="H3D2S2">
    <property type="interactions" value="291"/>
</dbReference>
<dbReference type="Proteomes" id="UP000007303">
    <property type="component" value="Unassembled WGS sequence"/>
</dbReference>
<dbReference type="GeneTree" id="ENSGT00470000042293"/>
<dbReference type="GO" id="GO:0048714">
    <property type="term" value="P:positive regulation of oligodendrocyte differentiation"/>
    <property type="evidence" value="ECO:0007669"/>
    <property type="project" value="Ensembl"/>
</dbReference>
<accession>H3D2S2</accession>
<organism evidence="6 7">
    <name type="scientific">Tetraodon nigroviridis</name>
    <name type="common">Spotted green pufferfish</name>
    <name type="synonym">Chelonodon nigroviridis</name>
    <dbReference type="NCBI Taxonomy" id="99883"/>
    <lineage>
        <taxon>Eukaryota</taxon>
        <taxon>Metazoa</taxon>
        <taxon>Chordata</taxon>
        <taxon>Craniata</taxon>
        <taxon>Vertebrata</taxon>
        <taxon>Euteleostomi</taxon>
        <taxon>Actinopterygii</taxon>
        <taxon>Neopterygii</taxon>
        <taxon>Teleostei</taxon>
        <taxon>Neoteleostei</taxon>
        <taxon>Acanthomorphata</taxon>
        <taxon>Eupercaria</taxon>
        <taxon>Tetraodontiformes</taxon>
        <taxon>Tetradontoidea</taxon>
        <taxon>Tetraodontidae</taxon>
        <taxon>Tetraodon</taxon>
    </lineage>
</organism>
<feature type="domain" description="Granulins" evidence="5">
    <location>
        <begin position="251"/>
        <end position="264"/>
    </location>
</feature>
<dbReference type="STRING" id="99883.ENSTNIP00000014810"/>
<reference evidence="6" key="3">
    <citation type="submission" date="2025-09" db="UniProtKB">
        <authorList>
            <consortium name="Ensembl"/>
        </authorList>
    </citation>
    <scope>IDENTIFICATION</scope>
</reference>
<dbReference type="InParanoid" id="H3D2S2"/>
<evidence type="ECO:0000313" key="7">
    <source>
        <dbReference type="Proteomes" id="UP000007303"/>
    </source>
</evidence>
<evidence type="ECO:0000256" key="1">
    <source>
        <dbReference type="ARBA" id="ARBA00004613"/>
    </source>
</evidence>
<proteinExistence type="inferred from homology"/>
<reference evidence="7" key="1">
    <citation type="journal article" date="2004" name="Nature">
        <title>Genome duplication in the teleost fish Tetraodon nigroviridis reveals the early vertebrate proto-karyotype.</title>
        <authorList>
            <person name="Jaillon O."/>
            <person name="Aury J.-M."/>
            <person name="Brunet F."/>
            <person name="Petit J.-L."/>
            <person name="Stange-Thomann N."/>
            <person name="Mauceli E."/>
            <person name="Bouneau L."/>
            <person name="Fischer C."/>
            <person name="Ozouf-Costaz C."/>
            <person name="Bernot A."/>
            <person name="Nicaud S."/>
            <person name="Jaffe D."/>
            <person name="Fisher S."/>
            <person name="Lutfalla G."/>
            <person name="Dossat C."/>
            <person name="Segurens B."/>
            <person name="Dasilva C."/>
            <person name="Salanoubat M."/>
            <person name="Levy M."/>
            <person name="Boudet N."/>
            <person name="Castellano S."/>
            <person name="Anthouard V."/>
            <person name="Jubin C."/>
            <person name="Castelli V."/>
            <person name="Katinka M."/>
            <person name="Vacherie B."/>
            <person name="Biemont C."/>
            <person name="Skalli Z."/>
            <person name="Cattolico L."/>
            <person name="Poulain J."/>
            <person name="De Berardinis V."/>
            <person name="Cruaud C."/>
            <person name="Duprat S."/>
            <person name="Brottier P."/>
            <person name="Coutanceau J.-P."/>
            <person name="Gouzy J."/>
            <person name="Parra G."/>
            <person name="Lardier G."/>
            <person name="Chapple C."/>
            <person name="McKernan K.J."/>
            <person name="McEwan P."/>
            <person name="Bosak S."/>
            <person name="Kellis M."/>
            <person name="Volff J.-N."/>
            <person name="Guigo R."/>
            <person name="Zody M.C."/>
            <person name="Mesirov J."/>
            <person name="Lindblad-Toh K."/>
            <person name="Birren B."/>
            <person name="Nusbaum C."/>
            <person name="Kahn D."/>
            <person name="Robinson-Rechavi M."/>
            <person name="Laudet V."/>
            <person name="Schachter V."/>
            <person name="Quetier F."/>
            <person name="Saurin W."/>
            <person name="Scarpelli C."/>
            <person name="Wincker P."/>
            <person name="Lander E.S."/>
            <person name="Weissenbach J."/>
            <person name="Roest Crollius H."/>
        </authorList>
    </citation>
    <scope>NUCLEOTIDE SEQUENCE [LARGE SCALE GENOMIC DNA]</scope>
</reference>
<dbReference type="OMA" id="CCPYSSA"/>
<dbReference type="SMART" id="SM00277">
    <property type="entry name" value="GRAN"/>
    <property type="match status" value="7"/>
</dbReference>
<dbReference type="Ensembl" id="ENSTNIT00000015011.1">
    <property type="protein sequence ID" value="ENSTNIP00000014810.1"/>
    <property type="gene ID" value="ENSTNIG00000011854.1"/>
</dbReference>
<dbReference type="FunFam" id="2.10.25.160:FF:000001">
    <property type="entry name" value="Granulin precursor"/>
    <property type="match status" value="2"/>
</dbReference>